<evidence type="ECO:0000313" key="3">
    <source>
        <dbReference type="Proteomes" id="UP000241426"/>
    </source>
</evidence>
<dbReference type="InterPro" id="IPR036515">
    <property type="entry name" value="Transposase_17_sf"/>
</dbReference>
<protein>
    <recommendedName>
        <fullName evidence="1">Transposase IS200-like domain-containing protein</fullName>
    </recommendedName>
</protein>
<evidence type="ECO:0000313" key="2">
    <source>
        <dbReference type="EMBL" id="PSU92051.1"/>
    </source>
</evidence>
<proteinExistence type="predicted"/>
<dbReference type="GO" id="GO:0003677">
    <property type="term" value="F:DNA binding"/>
    <property type="evidence" value="ECO:0007669"/>
    <property type="project" value="InterPro"/>
</dbReference>
<name>A0A2T3KBS2_9GAMM</name>
<dbReference type="InterPro" id="IPR002686">
    <property type="entry name" value="Transposase_17"/>
</dbReference>
<dbReference type="SUPFAM" id="SSF55681">
    <property type="entry name" value="Class II aaRS and biotin synthetases"/>
    <property type="match status" value="1"/>
</dbReference>
<dbReference type="Proteomes" id="UP000241426">
    <property type="component" value="Unassembled WGS sequence"/>
</dbReference>
<comment type="caution">
    <text evidence="2">The sequence shown here is derived from an EMBL/GenBank/DDBJ whole genome shotgun (WGS) entry which is preliminary data.</text>
</comment>
<dbReference type="GO" id="GO:0006313">
    <property type="term" value="P:DNA transposition"/>
    <property type="evidence" value="ECO:0007669"/>
    <property type="project" value="InterPro"/>
</dbReference>
<sequence length="563" mass="66877">IFNEIDNRIEFCKLMSEFVEKYNVSIYGFSLSDSECYFILYSEDLESSSRYIQLLLKSYTSFFNKKYKRTGTLWSGRYHNMPFELNAYLLIVLSYIEKKVSHDELYRSSYLYHIGKEIDPLIYNILNKNFTKKRLDEKEYILLNYKLVLKINHSQFFREKIEPYIHQNCLLSTIKNLKIHEDNEKKTLKFHSVGRPKKHVFKFNLKENILNFERECGICFNKHGYQKLNLQFFNNQGELSTDGTLSIISSAKNLLLDNEYYFKGWYQYEFFCNELDILEEYYECGSEIIGKSSIVDEVEQIALYWEILSKFGVSSYVHLHINNVGDSKTLQCYRDALKKYFLPYKLLLTDNDLKILESTPEILLLKHPSILSDVVKMAPRILNFITNESYSKFERFQFLLNKFNIPFIFDKNLKLTKNTNNINYNNNVFCFYSGDDILCCGGNYSINNINAFGGSLKTEKILSLSNAVSIDKDPLSITVLSFSNNHYKAIELCTELRNRYKSLIVRHYPVKKRKKTESFLREIKDRFIWFVDEKEDKYFLYDSEKKEYVDKDIYLYISQQISC</sequence>
<reference evidence="2 3" key="1">
    <citation type="submission" date="2018-01" db="EMBL/GenBank/DDBJ databases">
        <title>Whole genome sequencing of Histamine producing bacteria.</title>
        <authorList>
            <person name="Butler K."/>
        </authorList>
    </citation>
    <scope>NUCLEOTIDE SEQUENCE [LARGE SCALE GENOMIC DNA]</scope>
    <source>
        <strain evidence="2 3">FS-7.2</strain>
    </source>
</reference>
<dbReference type="SMART" id="SM01321">
    <property type="entry name" value="Y1_Tnp"/>
    <property type="match status" value="1"/>
</dbReference>
<feature type="non-terminal residue" evidence="2">
    <location>
        <position position="1"/>
    </location>
</feature>
<dbReference type="Gene3D" id="3.30.930.10">
    <property type="entry name" value="Bira Bifunctional Protein, Domain 2"/>
    <property type="match status" value="1"/>
</dbReference>
<gene>
    <name evidence="2" type="ORF">C9J27_22580</name>
</gene>
<dbReference type="SUPFAM" id="SSF143422">
    <property type="entry name" value="Transposase IS200-like"/>
    <property type="match status" value="1"/>
</dbReference>
<evidence type="ECO:0000259" key="1">
    <source>
        <dbReference type="SMART" id="SM01321"/>
    </source>
</evidence>
<dbReference type="InterPro" id="IPR045864">
    <property type="entry name" value="aa-tRNA-synth_II/BPL/LPL"/>
</dbReference>
<dbReference type="EMBL" id="PYNF01000035">
    <property type="protein sequence ID" value="PSU92051.1"/>
    <property type="molecule type" value="Genomic_DNA"/>
</dbReference>
<dbReference type="Gene3D" id="3.30.70.1290">
    <property type="entry name" value="Transposase IS200-like"/>
    <property type="match status" value="1"/>
</dbReference>
<accession>A0A2T3KBS2</accession>
<organism evidence="2 3">
    <name type="scientific">Photobacterium kishitanii</name>
    <dbReference type="NCBI Taxonomy" id="318456"/>
    <lineage>
        <taxon>Bacteria</taxon>
        <taxon>Pseudomonadati</taxon>
        <taxon>Pseudomonadota</taxon>
        <taxon>Gammaproteobacteria</taxon>
        <taxon>Vibrionales</taxon>
        <taxon>Vibrionaceae</taxon>
        <taxon>Photobacterium</taxon>
    </lineage>
</organism>
<dbReference type="GO" id="GO:0004803">
    <property type="term" value="F:transposase activity"/>
    <property type="evidence" value="ECO:0007669"/>
    <property type="project" value="InterPro"/>
</dbReference>
<dbReference type="AlphaFoldDB" id="A0A2T3KBS2"/>
<feature type="domain" description="Transposase IS200-like" evidence="1">
    <location>
        <begin position="1"/>
        <end position="99"/>
    </location>
</feature>
<dbReference type="RefSeq" id="WP_205068627.1">
    <property type="nucleotide sequence ID" value="NZ_PYNF01000035.1"/>
</dbReference>